<accession>A0A4D4J334</accession>
<protein>
    <submittedName>
        <fullName evidence="1">Uncharacterized protein</fullName>
    </submittedName>
</protein>
<reference evidence="2" key="1">
    <citation type="submission" date="2019-04" db="EMBL/GenBank/DDBJ databases">
        <title>Draft genome sequence of Pseudonocardiaceae bacterium SL3-2-4.</title>
        <authorList>
            <person name="Ningsih F."/>
            <person name="Yokota A."/>
            <person name="Sakai Y."/>
            <person name="Nanatani K."/>
            <person name="Yabe S."/>
            <person name="Oetari A."/>
            <person name="Sjamsuridzal W."/>
        </authorList>
    </citation>
    <scope>NUCLEOTIDE SEQUENCE [LARGE SCALE GENOMIC DNA]</scope>
    <source>
        <strain evidence="2">SL3-2-4</strain>
    </source>
</reference>
<dbReference type="Proteomes" id="UP000298860">
    <property type="component" value="Unassembled WGS sequence"/>
</dbReference>
<dbReference type="RefSeq" id="WP_153816520.1">
    <property type="nucleotide sequence ID" value="NZ_BJFL01000001.1"/>
</dbReference>
<dbReference type="EMBL" id="BJFL01000001">
    <property type="protein sequence ID" value="GDY28417.1"/>
    <property type="molecule type" value="Genomic_DNA"/>
</dbReference>
<evidence type="ECO:0000313" key="1">
    <source>
        <dbReference type="EMBL" id="GDY28417.1"/>
    </source>
</evidence>
<gene>
    <name evidence="1" type="ORF">GTS_00500</name>
</gene>
<comment type="caution">
    <text evidence="1">The sequence shown here is derived from an EMBL/GenBank/DDBJ whole genome shotgun (WGS) entry which is preliminary data.</text>
</comment>
<organism evidence="1 2">
    <name type="scientific">Gandjariella thermophila</name>
    <dbReference type="NCBI Taxonomy" id="1931992"/>
    <lineage>
        <taxon>Bacteria</taxon>
        <taxon>Bacillati</taxon>
        <taxon>Actinomycetota</taxon>
        <taxon>Actinomycetes</taxon>
        <taxon>Pseudonocardiales</taxon>
        <taxon>Pseudonocardiaceae</taxon>
        <taxon>Gandjariella</taxon>
    </lineage>
</organism>
<dbReference type="AlphaFoldDB" id="A0A4D4J334"/>
<keyword evidence="2" id="KW-1185">Reference proteome</keyword>
<sequence>MNVLVRVGAAVVGGYLLGRMRKFRWAVSLGGWLVGRSTLGGGMRRRLARLPVPARG</sequence>
<evidence type="ECO:0000313" key="2">
    <source>
        <dbReference type="Proteomes" id="UP000298860"/>
    </source>
</evidence>
<name>A0A4D4J334_9PSEU</name>
<proteinExistence type="predicted"/>